<name>A0A926ESC0_9FIRM</name>
<dbReference type="Proteomes" id="UP000623678">
    <property type="component" value="Unassembled WGS sequence"/>
</dbReference>
<proteinExistence type="predicted"/>
<sequence>MKIKKLTKRIMMCVLALSLVVVGGVIYISNGPYTVNQVMADRVTLANSVSQLEDLSDLVVLVTPKEQENVLIKDPVDNNVITGYTKTTATVLSVIKGNVTEGQEILITEECYTTNLNSVLWTQQGYLPMEDGDSYLLYLKAYSDTSSYKGMYFPVDLEYGKYVIPQTAPISAMATTYTTEQLQIGAETDAVKYGEWYQQIVSSYFSNAEHE</sequence>
<keyword evidence="2" id="KW-1185">Reference proteome</keyword>
<evidence type="ECO:0000313" key="1">
    <source>
        <dbReference type="EMBL" id="MBC8585459.1"/>
    </source>
</evidence>
<evidence type="ECO:0000313" key="2">
    <source>
        <dbReference type="Proteomes" id="UP000623678"/>
    </source>
</evidence>
<dbReference type="RefSeq" id="WP_262395238.1">
    <property type="nucleotide sequence ID" value="NZ_JACRTD010000004.1"/>
</dbReference>
<organism evidence="1 2">
    <name type="scientific">Youxingia wuxianensis</name>
    <dbReference type="NCBI Taxonomy" id="2763678"/>
    <lineage>
        <taxon>Bacteria</taxon>
        <taxon>Bacillati</taxon>
        <taxon>Bacillota</taxon>
        <taxon>Clostridia</taxon>
        <taxon>Eubacteriales</taxon>
        <taxon>Oscillospiraceae</taxon>
        <taxon>Youxingia</taxon>
    </lineage>
</organism>
<accession>A0A926ESC0</accession>
<reference evidence="1" key="1">
    <citation type="submission" date="2020-08" db="EMBL/GenBank/DDBJ databases">
        <title>Genome public.</title>
        <authorList>
            <person name="Liu C."/>
            <person name="Sun Q."/>
        </authorList>
    </citation>
    <scope>NUCLEOTIDE SEQUENCE</scope>
    <source>
        <strain evidence="1">NSJ-64</strain>
    </source>
</reference>
<protein>
    <submittedName>
        <fullName evidence="1">Uncharacterized protein</fullName>
    </submittedName>
</protein>
<gene>
    <name evidence="1" type="ORF">H8705_07680</name>
</gene>
<comment type="caution">
    <text evidence="1">The sequence shown here is derived from an EMBL/GenBank/DDBJ whole genome shotgun (WGS) entry which is preliminary data.</text>
</comment>
<dbReference type="AlphaFoldDB" id="A0A926ESC0"/>
<dbReference type="EMBL" id="JACRTD010000004">
    <property type="protein sequence ID" value="MBC8585459.1"/>
    <property type="molecule type" value="Genomic_DNA"/>
</dbReference>